<keyword evidence="1" id="KW-0479">Metal-binding</keyword>
<dbReference type="PROSITE" id="PS50048">
    <property type="entry name" value="ZN2_CY6_FUNGAL_2"/>
    <property type="match status" value="1"/>
</dbReference>
<dbReference type="SUPFAM" id="SSF57701">
    <property type="entry name" value="Zn2/Cys6 DNA-binding domain"/>
    <property type="match status" value="1"/>
</dbReference>
<dbReference type="PANTHER" id="PTHR36206">
    <property type="entry name" value="ASPERCRYPTIN BIOSYNTHESIS CLUSTER-SPECIFIC TRANSCRIPTION REGULATOR ATNN-RELATED"/>
    <property type="match status" value="1"/>
</dbReference>
<evidence type="ECO:0000256" key="4">
    <source>
        <dbReference type="ARBA" id="ARBA00023125"/>
    </source>
</evidence>
<dbReference type="OrthoDB" id="3598904at2759"/>
<dbReference type="SMART" id="SM00066">
    <property type="entry name" value="GAL4"/>
    <property type="match status" value="1"/>
</dbReference>
<dbReference type="AlphaFoldDB" id="A0A6A5WSR1"/>
<keyword evidence="5" id="KW-0804">Transcription</keyword>
<dbReference type="CDD" id="cd00067">
    <property type="entry name" value="GAL4"/>
    <property type="match status" value="1"/>
</dbReference>
<dbReference type="GO" id="GO:0003677">
    <property type="term" value="F:DNA binding"/>
    <property type="evidence" value="ECO:0007669"/>
    <property type="project" value="UniProtKB-KW"/>
</dbReference>
<protein>
    <recommendedName>
        <fullName evidence="7">Zn(2)-C6 fungal-type domain-containing protein</fullName>
    </recommendedName>
</protein>
<evidence type="ECO:0000256" key="6">
    <source>
        <dbReference type="ARBA" id="ARBA00023242"/>
    </source>
</evidence>
<keyword evidence="2" id="KW-0862">Zinc</keyword>
<sequence>MAVNGNGHKKGFIRQKAWKPKTKTGCTTCRIRRVKCDETKPDCHRCSSTGRRCDGYPSTALDLLPQTQHMIHLHQSTLASSTSGLGLKSPEEQESFYFYRSHGARELAGFFPSVFWQTEILQASYCVPAIRHAVVALGAMHRKMIDGHAAVVPDDANDKELRFALEHSNRAIQELIRSPARNLMENKITMLACAVIFNCLACLQGHLNVALEHTRSGLKILREIDEELAIVGEEVLEHPISLTALRNMIINMDILARGIMNDDMLAAWEPYPKQNHPARDQPFQSLEDAHRYFQGIFQDVLVFLQNIDLRSPNKAENLKGAEEHIAKLRYQTYSGSYLLEEFLAAPRTPVNEEALTGVQLLHDTLLVEMRAFEDFAGIKTLDVDAQERSLNRIVENSGRLLGKSLSKKVAKSPGCAARYTASVSPILISSKSPKSSARPVFSSNSGVLMALWVVCCRTVKSATRRRVIDMLLENPRREGVWDSILEGLIAVEVMLLEEASSEGAWIMGYNKVRDVCIKYSGLRTARVELRTVTQYQLGQPGVVKEFAW</sequence>
<evidence type="ECO:0000259" key="7">
    <source>
        <dbReference type="PROSITE" id="PS50048"/>
    </source>
</evidence>
<evidence type="ECO:0000313" key="9">
    <source>
        <dbReference type="Proteomes" id="UP000799779"/>
    </source>
</evidence>
<keyword evidence="3" id="KW-0805">Transcription regulation</keyword>
<accession>A0A6A5WSR1</accession>
<proteinExistence type="predicted"/>
<dbReference type="Proteomes" id="UP000799779">
    <property type="component" value="Unassembled WGS sequence"/>
</dbReference>
<dbReference type="GO" id="GO:0008270">
    <property type="term" value="F:zinc ion binding"/>
    <property type="evidence" value="ECO:0007669"/>
    <property type="project" value="InterPro"/>
</dbReference>
<dbReference type="InterPro" id="IPR052360">
    <property type="entry name" value="Transcr_Regulatory_Proteins"/>
</dbReference>
<dbReference type="PROSITE" id="PS00463">
    <property type="entry name" value="ZN2_CY6_FUNGAL_1"/>
    <property type="match status" value="1"/>
</dbReference>
<name>A0A6A5WSR1_9PLEO</name>
<dbReference type="GO" id="GO:0000981">
    <property type="term" value="F:DNA-binding transcription factor activity, RNA polymerase II-specific"/>
    <property type="evidence" value="ECO:0007669"/>
    <property type="project" value="InterPro"/>
</dbReference>
<reference evidence="8" key="1">
    <citation type="journal article" date="2020" name="Stud. Mycol.">
        <title>101 Dothideomycetes genomes: a test case for predicting lifestyles and emergence of pathogens.</title>
        <authorList>
            <person name="Haridas S."/>
            <person name="Albert R."/>
            <person name="Binder M."/>
            <person name="Bloem J."/>
            <person name="Labutti K."/>
            <person name="Salamov A."/>
            <person name="Andreopoulos B."/>
            <person name="Baker S."/>
            <person name="Barry K."/>
            <person name="Bills G."/>
            <person name="Bluhm B."/>
            <person name="Cannon C."/>
            <person name="Castanera R."/>
            <person name="Culley D."/>
            <person name="Daum C."/>
            <person name="Ezra D."/>
            <person name="Gonzalez J."/>
            <person name="Henrissat B."/>
            <person name="Kuo A."/>
            <person name="Liang C."/>
            <person name="Lipzen A."/>
            <person name="Lutzoni F."/>
            <person name="Magnuson J."/>
            <person name="Mondo S."/>
            <person name="Nolan M."/>
            <person name="Ohm R."/>
            <person name="Pangilinan J."/>
            <person name="Park H.-J."/>
            <person name="Ramirez L."/>
            <person name="Alfaro M."/>
            <person name="Sun H."/>
            <person name="Tritt A."/>
            <person name="Yoshinaga Y."/>
            <person name="Zwiers L.-H."/>
            <person name="Turgeon B."/>
            <person name="Goodwin S."/>
            <person name="Spatafora J."/>
            <person name="Crous P."/>
            <person name="Grigoriev I."/>
        </authorList>
    </citation>
    <scope>NUCLEOTIDE SEQUENCE</scope>
    <source>
        <strain evidence="8">CBS 123094</strain>
    </source>
</reference>
<dbReference type="EMBL" id="ML977569">
    <property type="protein sequence ID" value="KAF2003994.1"/>
    <property type="molecule type" value="Genomic_DNA"/>
</dbReference>
<evidence type="ECO:0000256" key="2">
    <source>
        <dbReference type="ARBA" id="ARBA00022833"/>
    </source>
</evidence>
<keyword evidence="9" id="KW-1185">Reference proteome</keyword>
<evidence type="ECO:0000313" key="8">
    <source>
        <dbReference type="EMBL" id="KAF2003994.1"/>
    </source>
</evidence>
<evidence type="ECO:0000256" key="1">
    <source>
        <dbReference type="ARBA" id="ARBA00022723"/>
    </source>
</evidence>
<gene>
    <name evidence="8" type="ORF">P154DRAFT_485637</name>
</gene>
<dbReference type="PANTHER" id="PTHR36206:SF12">
    <property type="entry name" value="ASPERCRYPTIN BIOSYNTHESIS CLUSTER-SPECIFIC TRANSCRIPTION REGULATOR ATNN-RELATED"/>
    <property type="match status" value="1"/>
</dbReference>
<keyword evidence="6" id="KW-0539">Nucleus</keyword>
<dbReference type="Gene3D" id="4.10.240.10">
    <property type="entry name" value="Zn(2)-C6 fungal-type DNA-binding domain"/>
    <property type="match status" value="1"/>
</dbReference>
<dbReference type="Pfam" id="PF00172">
    <property type="entry name" value="Zn_clus"/>
    <property type="match status" value="1"/>
</dbReference>
<evidence type="ECO:0000256" key="3">
    <source>
        <dbReference type="ARBA" id="ARBA00023015"/>
    </source>
</evidence>
<feature type="domain" description="Zn(2)-C6 fungal-type" evidence="7">
    <location>
        <begin position="25"/>
        <end position="53"/>
    </location>
</feature>
<organism evidence="8 9">
    <name type="scientific">Amniculicola lignicola CBS 123094</name>
    <dbReference type="NCBI Taxonomy" id="1392246"/>
    <lineage>
        <taxon>Eukaryota</taxon>
        <taxon>Fungi</taxon>
        <taxon>Dikarya</taxon>
        <taxon>Ascomycota</taxon>
        <taxon>Pezizomycotina</taxon>
        <taxon>Dothideomycetes</taxon>
        <taxon>Pleosporomycetidae</taxon>
        <taxon>Pleosporales</taxon>
        <taxon>Amniculicolaceae</taxon>
        <taxon>Amniculicola</taxon>
    </lineage>
</organism>
<dbReference type="InterPro" id="IPR036864">
    <property type="entry name" value="Zn2-C6_fun-type_DNA-bd_sf"/>
</dbReference>
<evidence type="ECO:0000256" key="5">
    <source>
        <dbReference type="ARBA" id="ARBA00023163"/>
    </source>
</evidence>
<keyword evidence="4" id="KW-0238">DNA-binding</keyword>
<dbReference type="InterPro" id="IPR001138">
    <property type="entry name" value="Zn2Cys6_DnaBD"/>
</dbReference>